<dbReference type="GO" id="GO:0005886">
    <property type="term" value="C:plasma membrane"/>
    <property type="evidence" value="ECO:0007669"/>
    <property type="project" value="UniProtKB-SubCell"/>
</dbReference>
<dbReference type="AlphaFoldDB" id="A0A7W7M2X3"/>
<feature type="transmembrane region" description="Helical" evidence="6">
    <location>
        <begin position="184"/>
        <end position="203"/>
    </location>
</feature>
<dbReference type="Pfam" id="PF07690">
    <property type="entry name" value="MFS_1"/>
    <property type="match status" value="1"/>
</dbReference>
<dbReference type="EMBL" id="JACHNA010000001">
    <property type="protein sequence ID" value="MBB4735123.1"/>
    <property type="molecule type" value="Genomic_DNA"/>
</dbReference>
<dbReference type="PANTHER" id="PTHR23514:SF13">
    <property type="entry name" value="INNER MEMBRANE PROTEIN YBJJ"/>
    <property type="match status" value="1"/>
</dbReference>
<feature type="transmembrane region" description="Helical" evidence="6">
    <location>
        <begin position="84"/>
        <end position="109"/>
    </location>
</feature>
<feature type="transmembrane region" description="Helical" evidence="6">
    <location>
        <begin position="156"/>
        <end position="178"/>
    </location>
</feature>
<feature type="transmembrane region" description="Helical" evidence="6">
    <location>
        <begin position="231"/>
        <end position="248"/>
    </location>
</feature>
<proteinExistence type="predicted"/>
<accession>A0A7W7M2X3</accession>
<sequence length="413" mass="41600">MRHRCDHTVGPEARLRRARIAGSVFFLTNGALMACLLPRLPEVKAALGVSDGAFGLALAAVPVGALTAGSAAPALIRRMGEARLAAVGTAVMALAVLAAGLCPLVAAPWPRPTGVVSFAAALFVVGVADSLVDVAQNAHALRVQRAFGRSIISTMHAVWSLGAVAGGLVAAASIAVGLPLGWQLTLSGTLLTALAAWACAGALPNSGERDAESDSADETATSTRTRPSARTLLLLAAFGLLTVCGAVGEDLANSWSALYLHRDLGADASLAALGFTLVVAAQFLGRLLGDRQIDRLGPRAVLRCGGAVLTLGMSLALLVPSIPTTLLGFTAVGYGVATLVPVAMHQADELPGLAPGVGLTAVAWLMRFGFLAAPPLVGALADAAGLAAGLWVLPAAGLVVLIAASAVRAPQSR</sequence>
<keyword evidence="2 6" id="KW-0812">Transmembrane</keyword>
<feature type="transmembrane region" description="Helical" evidence="6">
    <location>
        <begin position="383"/>
        <end position="407"/>
    </location>
</feature>
<dbReference type="PROSITE" id="PS51257">
    <property type="entry name" value="PROKAR_LIPOPROTEIN"/>
    <property type="match status" value="1"/>
</dbReference>
<dbReference type="InterPro" id="IPR020846">
    <property type="entry name" value="MFS_dom"/>
</dbReference>
<evidence type="ECO:0000256" key="4">
    <source>
        <dbReference type="ARBA" id="ARBA00023136"/>
    </source>
</evidence>
<dbReference type="PANTHER" id="PTHR23514">
    <property type="entry name" value="BYPASS OF STOP CODON PROTEIN 6"/>
    <property type="match status" value="1"/>
</dbReference>
<gene>
    <name evidence="8" type="ORF">HDA30_000631</name>
</gene>
<dbReference type="InterPro" id="IPR051788">
    <property type="entry name" value="MFS_Transporter"/>
</dbReference>
<feature type="transmembrane region" description="Helical" evidence="6">
    <location>
        <begin position="20"/>
        <end position="40"/>
    </location>
</feature>
<organism evidence="8 9">
    <name type="scientific">Micrococcus cohnii</name>
    <dbReference type="NCBI Taxonomy" id="993416"/>
    <lineage>
        <taxon>Bacteria</taxon>
        <taxon>Bacillati</taxon>
        <taxon>Actinomycetota</taxon>
        <taxon>Actinomycetes</taxon>
        <taxon>Micrococcales</taxon>
        <taxon>Micrococcaceae</taxon>
        <taxon>Micrococcus</taxon>
    </lineage>
</organism>
<evidence type="ECO:0000256" key="5">
    <source>
        <dbReference type="SAM" id="MobiDB-lite"/>
    </source>
</evidence>
<feature type="transmembrane region" description="Helical" evidence="6">
    <location>
        <begin position="52"/>
        <end position="72"/>
    </location>
</feature>
<keyword evidence="9" id="KW-1185">Reference proteome</keyword>
<feature type="transmembrane region" description="Helical" evidence="6">
    <location>
        <begin position="356"/>
        <end position="377"/>
    </location>
</feature>
<evidence type="ECO:0000259" key="7">
    <source>
        <dbReference type="PROSITE" id="PS50850"/>
    </source>
</evidence>
<evidence type="ECO:0000256" key="6">
    <source>
        <dbReference type="SAM" id="Phobius"/>
    </source>
</evidence>
<reference evidence="8 9" key="1">
    <citation type="submission" date="2020-08" db="EMBL/GenBank/DDBJ databases">
        <title>Sequencing the genomes of 1000 actinobacteria strains.</title>
        <authorList>
            <person name="Klenk H.-P."/>
        </authorList>
    </citation>
    <scope>NUCLEOTIDE SEQUENCE [LARGE SCALE GENOMIC DNA]</scope>
    <source>
        <strain evidence="8 9">DSM 23974</strain>
    </source>
</reference>
<dbReference type="Proteomes" id="UP000540191">
    <property type="component" value="Unassembled WGS sequence"/>
</dbReference>
<protein>
    <submittedName>
        <fullName evidence="8">MFS family permease</fullName>
    </submittedName>
</protein>
<evidence type="ECO:0000256" key="3">
    <source>
        <dbReference type="ARBA" id="ARBA00022989"/>
    </source>
</evidence>
<dbReference type="RefSeq" id="WP_343059288.1">
    <property type="nucleotide sequence ID" value="NZ_JACHNA010000001.1"/>
</dbReference>
<feature type="transmembrane region" description="Helical" evidence="6">
    <location>
        <begin position="115"/>
        <end position="135"/>
    </location>
</feature>
<evidence type="ECO:0000313" key="8">
    <source>
        <dbReference type="EMBL" id="MBB4735123.1"/>
    </source>
</evidence>
<feature type="transmembrane region" description="Helical" evidence="6">
    <location>
        <begin position="268"/>
        <end position="288"/>
    </location>
</feature>
<keyword evidence="3 6" id="KW-1133">Transmembrane helix</keyword>
<name>A0A7W7M2X3_9MICC</name>
<dbReference type="InterPro" id="IPR036259">
    <property type="entry name" value="MFS_trans_sf"/>
</dbReference>
<feature type="transmembrane region" description="Helical" evidence="6">
    <location>
        <begin position="300"/>
        <end position="319"/>
    </location>
</feature>
<evidence type="ECO:0000256" key="1">
    <source>
        <dbReference type="ARBA" id="ARBA00004651"/>
    </source>
</evidence>
<feature type="transmembrane region" description="Helical" evidence="6">
    <location>
        <begin position="325"/>
        <end position="344"/>
    </location>
</feature>
<comment type="caution">
    <text evidence="8">The sequence shown here is derived from an EMBL/GenBank/DDBJ whole genome shotgun (WGS) entry which is preliminary data.</text>
</comment>
<dbReference type="PROSITE" id="PS50850">
    <property type="entry name" value="MFS"/>
    <property type="match status" value="1"/>
</dbReference>
<evidence type="ECO:0000313" key="9">
    <source>
        <dbReference type="Proteomes" id="UP000540191"/>
    </source>
</evidence>
<dbReference type="CDD" id="cd17393">
    <property type="entry name" value="MFS_MosC_like"/>
    <property type="match status" value="1"/>
</dbReference>
<feature type="domain" description="Major facilitator superfamily (MFS) profile" evidence="7">
    <location>
        <begin position="232"/>
        <end position="413"/>
    </location>
</feature>
<feature type="region of interest" description="Disordered" evidence="5">
    <location>
        <begin position="205"/>
        <end position="224"/>
    </location>
</feature>
<dbReference type="InterPro" id="IPR011701">
    <property type="entry name" value="MFS"/>
</dbReference>
<evidence type="ECO:0000256" key="2">
    <source>
        <dbReference type="ARBA" id="ARBA00022692"/>
    </source>
</evidence>
<dbReference type="Gene3D" id="1.20.1250.20">
    <property type="entry name" value="MFS general substrate transporter like domains"/>
    <property type="match status" value="2"/>
</dbReference>
<keyword evidence="4 6" id="KW-0472">Membrane</keyword>
<comment type="subcellular location">
    <subcellularLocation>
        <location evidence="1">Cell membrane</location>
        <topology evidence="1">Multi-pass membrane protein</topology>
    </subcellularLocation>
</comment>
<dbReference type="GO" id="GO:0022857">
    <property type="term" value="F:transmembrane transporter activity"/>
    <property type="evidence" value="ECO:0007669"/>
    <property type="project" value="InterPro"/>
</dbReference>
<dbReference type="SUPFAM" id="SSF103473">
    <property type="entry name" value="MFS general substrate transporter"/>
    <property type="match status" value="1"/>
</dbReference>